<organism evidence="1 2">
    <name type="scientific">Photorhabdus cinerea</name>
    <dbReference type="NCBI Taxonomy" id="471575"/>
    <lineage>
        <taxon>Bacteria</taxon>
        <taxon>Pseudomonadati</taxon>
        <taxon>Pseudomonadota</taxon>
        <taxon>Gammaproteobacteria</taxon>
        <taxon>Enterobacterales</taxon>
        <taxon>Morganellaceae</taxon>
        <taxon>Photorhabdus</taxon>
    </lineage>
</organism>
<sequence length="93" mass="10311">MQRYSKLIYSKKPLEYISLDGEAIIYSETKGEYFGVSGVAADIMGVFQDTPNGLYVETLIDRIANNSQLKSEDIELILGGIATLLDLGVLYEK</sequence>
<evidence type="ECO:0000313" key="1">
    <source>
        <dbReference type="EMBL" id="NHB91195.1"/>
    </source>
</evidence>
<protein>
    <recommendedName>
        <fullName evidence="3">PqqD family protein</fullName>
    </recommendedName>
</protein>
<dbReference type="Proteomes" id="UP000591844">
    <property type="component" value="Unassembled WGS sequence"/>
</dbReference>
<comment type="caution">
    <text evidence="1">The sequence shown here is derived from an EMBL/GenBank/DDBJ whole genome shotgun (WGS) entry which is preliminary data.</text>
</comment>
<dbReference type="EMBL" id="PUJW01000002">
    <property type="protein sequence ID" value="NHB91195.1"/>
    <property type="molecule type" value="Genomic_DNA"/>
</dbReference>
<keyword evidence="2" id="KW-1185">Reference proteome</keyword>
<reference evidence="1 2" key="1">
    <citation type="submission" date="2018-02" db="EMBL/GenBank/DDBJ databases">
        <authorList>
            <person name="Machado R.A."/>
        </authorList>
    </citation>
    <scope>NUCLEOTIDE SEQUENCE [LARGE SCALE GENOMIC DNA]</scope>
    <source>
        <strain evidence="1 2">DSM 19724</strain>
    </source>
</reference>
<dbReference type="RefSeq" id="WP_166302269.1">
    <property type="nucleotide sequence ID" value="NZ_CAWPIB010000002.1"/>
</dbReference>
<gene>
    <name evidence="1" type="ORF">C5469_03260</name>
</gene>
<name>A0A7X5QBE3_9GAMM</name>
<evidence type="ECO:0008006" key="3">
    <source>
        <dbReference type="Google" id="ProtNLM"/>
    </source>
</evidence>
<accession>A0A7X5QBE3</accession>
<evidence type="ECO:0000313" key="2">
    <source>
        <dbReference type="Proteomes" id="UP000591844"/>
    </source>
</evidence>
<proteinExistence type="predicted"/>
<dbReference type="AlphaFoldDB" id="A0A7X5QBE3"/>